<evidence type="ECO:0000313" key="5">
    <source>
        <dbReference type="Proteomes" id="UP000297725"/>
    </source>
</evidence>
<dbReference type="EMBL" id="SRHU01000023">
    <property type="protein sequence ID" value="TFZ40865.1"/>
    <property type="molecule type" value="Genomic_DNA"/>
</dbReference>
<evidence type="ECO:0000313" key="2">
    <source>
        <dbReference type="EMBL" id="QCA29157.1"/>
    </source>
</evidence>
<evidence type="ECO:0000313" key="4">
    <source>
        <dbReference type="Proteomes" id="UP000296883"/>
    </source>
</evidence>
<sequence length="103" mass="12528">MEKRIQEKNKKRSERFESFLKQSIEQKEQEQSELNRLLDKVMKAEMEEAEKQRLDDIEKEKTKAITKVTEDINQKYKEKGYKTAEQIAEENDYREMLKRLNGR</sequence>
<dbReference type="Proteomes" id="UP000296883">
    <property type="component" value="Chromosome"/>
</dbReference>
<accession>A0AAJ5JL68</accession>
<name>A0AAJ5JL68_9ENTE</name>
<dbReference type="RefSeq" id="WP_135254471.1">
    <property type="nucleotide sequence ID" value="NZ_CP038865.1"/>
</dbReference>
<dbReference type="AlphaFoldDB" id="A0AAJ5JL68"/>
<keyword evidence="1" id="KW-0175">Coiled coil</keyword>
<reference evidence="3 5" key="1">
    <citation type="submission" date="2019-03" db="EMBL/GenBank/DDBJ databases">
        <title>Vagococcus sp. was isolated fron gut of Carduelis flavirostris.</title>
        <authorList>
            <person name="Ge Y."/>
        </authorList>
    </citation>
    <scope>NUCLEOTIDE SEQUENCE [LARGE SCALE GENOMIC DNA]</scope>
    <source>
        <strain evidence="3 5">CF-210</strain>
    </source>
</reference>
<evidence type="ECO:0000313" key="3">
    <source>
        <dbReference type="EMBL" id="TFZ40865.1"/>
    </source>
</evidence>
<dbReference type="Proteomes" id="UP000297725">
    <property type="component" value="Unassembled WGS sequence"/>
</dbReference>
<reference evidence="2 4" key="2">
    <citation type="journal article" date="2020" name="Int. J. Syst. Evol. Microbiol.">
        <title>Vagococcus xieshaowenii sp. nov., isolated from snow finch (Montifringilla taczanowskii) cloacal content.</title>
        <authorList>
            <person name="Ge Y."/>
            <person name="Yang J."/>
            <person name="Lai X.H."/>
            <person name="Zhang G."/>
            <person name="Jin D."/>
            <person name="Lu S."/>
            <person name="Wang B."/>
            <person name="Huang Y."/>
            <person name="Huang Y."/>
            <person name="Ren Z."/>
            <person name="Zhang X."/>
            <person name="Xu J."/>
        </authorList>
    </citation>
    <scope>NUCLEOTIDE SEQUENCE [LARGE SCALE GENOMIC DNA]</scope>
    <source>
        <strain evidence="2">Personal::cf-49</strain>
        <strain evidence="4">personal::cf-49</strain>
    </source>
</reference>
<feature type="coiled-coil region" evidence="1">
    <location>
        <begin position="20"/>
        <end position="67"/>
    </location>
</feature>
<proteinExistence type="predicted"/>
<protein>
    <submittedName>
        <fullName evidence="3">Uncharacterized protein</fullName>
    </submittedName>
</protein>
<evidence type="ECO:0000256" key="1">
    <source>
        <dbReference type="SAM" id="Coils"/>
    </source>
</evidence>
<gene>
    <name evidence="3" type="ORF">E4031_05635</name>
    <name evidence="2" type="ORF">E4Z98_07455</name>
</gene>
<keyword evidence="4" id="KW-1185">Reference proteome</keyword>
<dbReference type="EMBL" id="CP038865">
    <property type="protein sequence ID" value="QCA29157.1"/>
    <property type="molecule type" value="Genomic_DNA"/>
</dbReference>
<organism evidence="3 5">
    <name type="scientific">Vagococcus xieshaowenii</name>
    <dbReference type="NCBI Taxonomy" id="2562451"/>
    <lineage>
        <taxon>Bacteria</taxon>
        <taxon>Bacillati</taxon>
        <taxon>Bacillota</taxon>
        <taxon>Bacilli</taxon>
        <taxon>Lactobacillales</taxon>
        <taxon>Enterococcaceae</taxon>
        <taxon>Vagococcus</taxon>
    </lineage>
</organism>